<evidence type="ECO:0000256" key="6">
    <source>
        <dbReference type="ARBA" id="ARBA00022741"/>
    </source>
</evidence>
<dbReference type="PROSITE" id="PS01050">
    <property type="entry name" value="YJEF_C_2"/>
    <property type="match status" value="1"/>
</dbReference>
<dbReference type="SUPFAM" id="SSF53613">
    <property type="entry name" value="Ribokinase-like"/>
    <property type="match status" value="1"/>
</dbReference>
<evidence type="ECO:0000256" key="10">
    <source>
        <dbReference type="ARBA" id="ARBA00023027"/>
    </source>
</evidence>
<dbReference type="InterPro" id="IPR017953">
    <property type="entry name" value="Carbohydrate_kinase_pred_CS"/>
</dbReference>
<comment type="function">
    <text evidence="14 19">Bifunctional enzyme that catalyzes the epimerization of the S- and R-forms of NAD(P)HX and the dehydration of the S-form of NAD(P)HX at the expense of ADP, which is converted to AMP. This allows the repair of both epimers of NAD(P)HX, a damaged form of NAD(P)H that is a result of enzymatic or heat-dependent hydration.</text>
</comment>
<comment type="catalytic activity">
    <reaction evidence="16 17 19">
        <text>(6S)-NADPHX + ADP = AMP + phosphate + NADPH + H(+)</text>
        <dbReference type="Rhea" id="RHEA:32235"/>
        <dbReference type="ChEBI" id="CHEBI:15378"/>
        <dbReference type="ChEBI" id="CHEBI:43474"/>
        <dbReference type="ChEBI" id="CHEBI:57783"/>
        <dbReference type="ChEBI" id="CHEBI:64076"/>
        <dbReference type="ChEBI" id="CHEBI:456215"/>
        <dbReference type="ChEBI" id="CHEBI:456216"/>
        <dbReference type="EC" id="4.2.1.136"/>
    </reaction>
</comment>
<evidence type="ECO:0000256" key="9">
    <source>
        <dbReference type="ARBA" id="ARBA00022958"/>
    </source>
</evidence>
<comment type="catalytic activity">
    <reaction evidence="15 17 19">
        <text>(6S)-NADHX + ADP = AMP + phosphate + NADH + H(+)</text>
        <dbReference type="Rhea" id="RHEA:32223"/>
        <dbReference type="ChEBI" id="CHEBI:15378"/>
        <dbReference type="ChEBI" id="CHEBI:43474"/>
        <dbReference type="ChEBI" id="CHEBI:57945"/>
        <dbReference type="ChEBI" id="CHEBI:64074"/>
        <dbReference type="ChEBI" id="CHEBI:456215"/>
        <dbReference type="ChEBI" id="CHEBI:456216"/>
        <dbReference type="EC" id="4.2.1.136"/>
    </reaction>
</comment>
<dbReference type="InterPro" id="IPR030677">
    <property type="entry name" value="Nnr"/>
</dbReference>
<dbReference type="InterPro" id="IPR029056">
    <property type="entry name" value="Ribokinase-like"/>
</dbReference>
<keyword evidence="11 18" id="KW-0413">Isomerase</keyword>
<feature type="binding site" evidence="17">
    <location>
        <position position="319"/>
    </location>
    <ligand>
        <name>(6S)-NADPHX</name>
        <dbReference type="ChEBI" id="CHEBI:64076"/>
    </ligand>
</feature>
<evidence type="ECO:0000256" key="3">
    <source>
        <dbReference type="ARBA" id="ARBA00006001"/>
    </source>
</evidence>
<comment type="similarity">
    <text evidence="4 19">In the C-terminal section; belongs to the NnrD/CARKD family.</text>
</comment>
<proteinExistence type="inferred from homology"/>
<dbReference type="EC" id="4.2.1.136" evidence="19"/>
<evidence type="ECO:0000313" key="23">
    <source>
        <dbReference type="Proteomes" id="UP000779049"/>
    </source>
</evidence>
<dbReference type="SUPFAM" id="SSF64153">
    <property type="entry name" value="YjeF N-terminal domain-like"/>
    <property type="match status" value="1"/>
</dbReference>
<dbReference type="EC" id="5.1.99.6" evidence="19"/>
<dbReference type="Gene3D" id="3.40.50.10260">
    <property type="entry name" value="YjeF N-terminal domain"/>
    <property type="match status" value="1"/>
</dbReference>
<feature type="binding site" evidence="18">
    <location>
        <begin position="58"/>
        <end position="62"/>
    </location>
    <ligand>
        <name>(6S)-NADPHX</name>
        <dbReference type="ChEBI" id="CHEBI:64076"/>
    </ligand>
</feature>
<dbReference type="Gene3D" id="3.40.1190.20">
    <property type="match status" value="1"/>
</dbReference>
<feature type="binding site" evidence="18">
    <location>
        <begin position="124"/>
        <end position="130"/>
    </location>
    <ligand>
        <name>(6S)-NADPHX</name>
        <dbReference type="ChEBI" id="CHEBI:64076"/>
    </ligand>
</feature>
<evidence type="ECO:0000256" key="14">
    <source>
        <dbReference type="ARBA" id="ARBA00025153"/>
    </source>
</evidence>
<evidence type="ECO:0000259" key="21">
    <source>
        <dbReference type="PROSITE" id="PS51385"/>
    </source>
</evidence>
<feature type="binding site" evidence="18">
    <location>
        <position position="59"/>
    </location>
    <ligand>
        <name>K(+)</name>
        <dbReference type="ChEBI" id="CHEBI:29103"/>
    </ligand>
</feature>
<sequence>MKYILDGKAMKDADRYTIEETGMPSLVLMERAALKTLEVMEQEELDLSNVLIVCGSGNNGGDGFAVARLLLQRGKTVTVVLAGNPDHCTEETKTQRKIFENCGGITMREIPKGDYTAIVDALFGIGLSREVSGHYAQILKKLNSMSGKKVAVDIPSGVSAASGEILGTAFRADMTVTFAYQKAGMVLYPGASFAGKVFVADIGIYLNEQVCGQRYVTYEKEDIERFRPKRKPDSNKGTYGKILMITGSSGMSGASYLSAKAAYRTGAGLVQIFTSEANRIILQSTLPEAIVSVYTDETDAALLLKEKLEWADIICLGCGIGTSETARKITDTVFGYLSEQPKNCVVDADGLNLIASMEEEKKERYLRGAGKCLIFTPHVKELSRLLSKTVEETKKNRISLAQQYSENYNIVLAAKDARTVVTGKGLFPYLNMSGNAAMAKAGSGDVLAGIITGLLALGMDRYEAASLGVCIHGFAGDAARETYGEHGVMAEDIIEMAASLSGEVNWKGTKQR</sequence>
<dbReference type="PROSITE" id="PS51385">
    <property type="entry name" value="YJEF_N"/>
    <property type="match status" value="1"/>
</dbReference>
<dbReference type="RefSeq" id="WP_221919800.1">
    <property type="nucleotide sequence ID" value="NZ_CP173660.1"/>
</dbReference>
<comment type="similarity">
    <text evidence="18">Belongs to the NnrE/AIBP family.</text>
</comment>
<dbReference type="EMBL" id="VIRV01000009">
    <property type="protein sequence ID" value="MBY0758949.1"/>
    <property type="molecule type" value="Genomic_DNA"/>
</dbReference>
<evidence type="ECO:0000256" key="13">
    <source>
        <dbReference type="ARBA" id="ARBA00023268"/>
    </source>
</evidence>
<evidence type="ECO:0000256" key="16">
    <source>
        <dbReference type="ARBA" id="ARBA00049209"/>
    </source>
</evidence>
<evidence type="ECO:0000256" key="18">
    <source>
        <dbReference type="HAMAP-Rule" id="MF_01966"/>
    </source>
</evidence>
<protein>
    <recommendedName>
        <fullName evidence="19">Bifunctional NAD(P)H-hydrate repair enzyme</fullName>
    </recommendedName>
    <alternativeName>
        <fullName evidence="19">Nicotinamide nucleotide repair protein</fullName>
    </alternativeName>
    <domain>
        <recommendedName>
            <fullName evidence="19">ADP-dependent (S)-NAD(P)H-hydrate dehydratase</fullName>
            <ecNumber evidence="19">4.2.1.136</ecNumber>
        </recommendedName>
        <alternativeName>
            <fullName evidence="19">ADP-dependent NAD(P)HX dehydratase</fullName>
        </alternativeName>
    </domain>
    <domain>
        <recommendedName>
            <fullName evidence="19">NAD(P)H-hydrate epimerase</fullName>
            <ecNumber evidence="19">5.1.99.6</ecNumber>
        </recommendedName>
    </domain>
</protein>
<dbReference type="InterPro" id="IPR004443">
    <property type="entry name" value="YjeF_N_dom"/>
</dbReference>
<comment type="similarity">
    <text evidence="17">Belongs to the NnrD/CARKD family.</text>
</comment>
<feature type="binding site" evidence="18">
    <location>
        <position position="135"/>
    </location>
    <ligand>
        <name>(6S)-NADPHX</name>
        <dbReference type="ChEBI" id="CHEBI:64076"/>
    </ligand>
</feature>
<evidence type="ECO:0000256" key="19">
    <source>
        <dbReference type="PIRNR" id="PIRNR017184"/>
    </source>
</evidence>
<dbReference type="PROSITE" id="PS51383">
    <property type="entry name" value="YJEF_C_3"/>
    <property type="match status" value="1"/>
</dbReference>
<feature type="domain" description="YjeF N-terminal" evidence="21">
    <location>
        <begin position="10"/>
        <end position="210"/>
    </location>
</feature>
<evidence type="ECO:0000256" key="2">
    <source>
        <dbReference type="ARBA" id="ARBA00000909"/>
    </source>
</evidence>
<evidence type="ECO:0000256" key="8">
    <source>
        <dbReference type="ARBA" id="ARBA00022857"/>
    </source>
</evidence>
<accession>A0ABS7L780</accession>
<evidence type="ECO:0000256" key="1">
    <source>
        <dbReference type="ARBA" id="ARBA00000013"/>
    </source>
</evidence>
<keyword evidence="8 17" id="KW-0521">NADP</keyword>
<evidence type="ECO:0000313" key="22">
    <source>
        <dbReference type="EMBL" id="MBY0758949.1"/>
    </source>
</evidence>
<comment type="function">
    <text evidence="18">Catalyzes the epimerization of the S- and R-forms of NAD(P)HX, a damaged form of NAD(P)H that is a result of enzymatic or heat-dependent hydration. This is a prerequisite for the S-specific NAD(P)H-hydrate dehydratase to allow the repair of both epimers of NAD(P)HX.</text>
</comment>
<comment type="subunit">
    <text evidence="17">Homotetramer.</text>
</comment>
<feature type="binding site" evidence="17">
    <location>
        <begin position="415"/>
        <end position="419"/>
    </location>
    <ligand>
        <name>AMP</name>
        <dbReference type="ChEBI" id="CHEBI:456215"/>
    </ligand>
</feature>
<organism evidence="22 23">
    <name type="scientific">Sellimonas caecigallum</name>
    <dbReference type="NCBI Taxonomy" id="2592333"/>
    <lineage>
        <taxon>Bacteria</taxon>
        <taxon>Bacillati</taxon>
        <taxon>Bacillota</taxon>
        <taxon>Clostridia</taxon>
        <taxon>Lachnospirales</taxon>
        <taxon>Lachnospiraceae</taxon>
        <taxon>Sellimonas</taxon>
    </lineage>
</organism>
<keyword evidence="7 17" id="KW-0067">ATP-binding</keyword>
<comment type="cofactor">
    <cofactor evidence="18 19">
        <name>K(+)</name>
        <dbReference type="ChEBI" id="CHEBI:29103"/>
    </cofactor>
    <text evidence="18 19">Binds 1 potassium ion per subunit.</text>
</comment>
<evidence type="ECO:0000256" key="4">
    <source>
        <dbReference type="ARBA" id="ARBA00009524"/>
    </source>
</evidence>
<dbReference type="CDD" id="cd01171">
    <property type="entry name" value="YXKO-related"/>
    <property type="match status" value="1"/>
</dbReference>
<dbReference type="Proteomes" id="UP000779049">
    <property type="component" value="Unassembled WGS sequence"/>
</dbReference>
<dbReference type="Pfam" id="PF01256">
    <property type="entry name" value="Carb_kinase"/>
    <property type="match status" value="1"/>
</dbReference>
<dbReference type="NCBIfam" id="TIGR00196">
    <property type="entry name" value="yjeF_cterm"/>
    <property type="match status" value="1"/>
</dbReference>
<keyword evidence="6 17" id="KW-0547">Nucleotide-binding</keyword>
<comment type="caution">
    <text evidence="22">The sequence shown here is derived from an EMBL/GenBank/DDBJ whole genome shotgun (WGS) entry which is preliminary data.</text>
</comment>
<evidence type="ECO:0000256" key="15">
    <source>
        <dbReference type="ARBA" id="ARBA00048238"/>
    </source>
</evidence>
<evidence type="ECO:0000256" key="12">
    <source>
        <dbReference type="ARBA" id="ARBA00023239"/>
    </source>
</evidence>
<evidence type="ECO:0000259" key="20">
    <source>
        <dbReference type="PROSITE" id="PS51383"/>
    </source>
</evidence>
<keyword evidence="12 17" id="KW-0456">Lyase</keyword>
<feature type="binding site" evidence="18">
    <location>
        <position position="153"/>
    </location>
    <ligand>
        <name>(6S)-NADPHX</name>
        <dbReference type="ChEBI" id="CHEBI:64076"/>
    </ligand>
</feature>
<feature type="binding site" evidence="17">
    <location>
        <position position="378"/>
    </location>
    <ligand>
        <name>(6S)-NADPHX</name>
        <dbReference type="ChEBI" id="CHEBI:64076"/>
    </ligand>
</feature>
<comment type="cofactor">
    <cofactor evidence="17">
        <name>Mg(2+)</name>
        <dbReference type="ChEBI" id="CHEBI:18420"/>
    </cofactor>
</comment>
<keyword evidence="10 17" id="KW-0520">NAD</keyword>
<evidence type="ECO:0000256" key="5">
    <source>
        <dbReference type="ARBA" id="ARBA00022723"/>
    </source>
</evidence>
<reference evidence="22 23" key="1">
    <citation type="journal article" date="2020" name="New Microbes New Infect">
        <title>Sellimonas caecigallum sp. nov., description and genome sequence of a new member of the Sellimonas genus isolated from the cecum of feral chicken.</title>
        <authorList>
            <person name="Wongkuna S."/>
            <person name="Ghimire S."/>
            <person name="Antony L."/>
            <person name="Chankhamhaengdecha S."/>
            <person name="Janvilisri T."/>
            <person name="Scaria J."/>
        </authorList>
    </citation>
    <scope>NUCLEOTIDE SEQUENCE [LARGE SCALE GENOMIC DNA]</scope>
    <source>
        <strain evidence="22 23">SW451</strain>
    </source>
</reference>
<dbReference type="PANTHER" id="PTHR12592:SF0">
    <property type="entry name" value="ATP-DEPENDENT (S)-NAD(P)H-HYDRATE DEHYDRATASE"/>
    <property type="match status" value="1"/>
</dbReference>
<feature type="binding site" evidence="18">
    <location>
        <position position="156"/>
    </location>
    <ligand>
        <name>K(+)</name>
        <dbReference type="ChEBI" id="CHEBI:29103"/>
    </ligand>
</feature>
<gene>
    <name evidence="18" type="primary">nnrE</name>
    <name evidence="17" type="synonym">nnrD</name>
    <name evidence="22" type="ORF">FLB61_07605</name>
</gene>
<feature type="binding site" evidence="17">
    <location>
        <position position="254"/>
    </location>
    <ligand>
        <name>(6S)-NADPHX</name>
        <dbReference type="ChEBI" id="CHEBI:64076"/>
    </ligand>
</feature>
<comment type="catalytic activity">
    <reaction evidence="2 18 19">
        <text>(6R)-NADPHX = (6S)-NADPHX</text>
        <dbReference type="Rhea" id="RHEA:32227"/>
        <dbReference type="ChEBI" id="CHEBI:64076"/>
        <dbReference type="ChEBI" id="CHEBI:64077"/>
        <dbReference type="EC" id="5.1.99.6"/>
    </reaction>
</comment>
<evidence type="ECO:0000256" key="17">
    <source>
        <dbReference type="HAMAP-Rule" id="MF_01965"/>
    </source>
</evidence>
<dbReference type="PIRSF" id="PIRSF017184">
    <property type="entry name" value="Nnr"/>
    <property type="match status" value="1"/>
</dbReference>
<keyword evidence="13" id="KW-0511">Multifunctional enzyme</keyword>
<dbReference type="PANTHER" id="PTHR12592">
    <property type="entry name" value="ATP-DEPENDENT (S)-NAD(P)H-HYDRATE DEHYDRATASE FAMILY MEMBER"/>
    <property type="match status" value="1"/>
</dbReference>
<feature type="binding site" evidence="18">
    <location>
        <position position="120"/>
    </location>
    <ligand>
        <name>K(+)</name>
        <dbReference type="ChEBI" id="CHEBI:29103"/>
    </ligand>
</feature>
<dbReference type="InterPro" id="IPR000631">
    <property type="entry name" value="CARKD"/>
</dbReference>
<name>A0ABS7L780_9FIRM</name>
<comment type="catalytic activity">
    <reaction evidence="1 18 19">
        <text>(6R)-NADHX = (6S)-NADHX</text>
        <dbReference type="Rhea" id="RHEA:32215"/>
        <dbReference type="ChEBI" id="CHEBI:64074"/>
        <dbReference type="ChEBI" id="CHEBI:64075"/>
        <dbReference type="EC" id="5.1.99.6"/>
    </reaction>
</comment>
<dbReference type="InterPro" id="IPR036652">
    <property type="entry name" value="YjeF_N_dom_sf"/>
</dbReference>
<dbReference type="NCBIfam" id="TIGR00197">
    <property type="entry name" value="yjeF_nterm"/>
    <property type="match status" value="1"/>
</dbReference>
<dbReference type="HAMAP" id="MF_01965">
    <property type="entry name" value="NADHX_dehydratase"/>
    <property type="match status" value="1"/>
</dbReference>
<comment type="function">
    <text evidence="17">Catalyzes the dehydration of the S-form of NAD(P)HX at the expense of ADP, which is converted to AMP. Together with NAD(P)HX epimerase, which catalyzes the epimerization of the S- and R-forms, the enzyme allows the repair of both epimers of NAD(P)HX, a damaged form of NAD(P)H that is a result of enzymatic or heat-dependent hydration.</text>
</comment>
<keyword evidence="23" id="KW-1185">Reference proteome</keyword>
<evidence type="ECO:0000256" key="11">
    <source>
        <dbReference type="ARBA" id="ARBA00023235"/>
    </source>
</evidence>
<dbReference type="HAMAP" id="MF_01966">
    <property type="entry name" value="NADHX_epimerase"/>
    <property type="match status" value="1"/>
</dbReference>
<feature type="domain" description="YjeF C-terminal" evidence="20">
    <location>
        <begin position="219"/>
        <end position="504"/>
    </location>
</feature>
<comment type="similarity">
    <text evidence="3 19">In the N-terminal section; belongs to the NnrE/AIBP family.</text>
</comment>
<feature type="binding site" evidence="17">
    <location>
        <position position="444"/>
    </location>
    <ligand>
        <name>AMP</name>
        <dbReference type="ChEBI" id="CHEBI:456215"/>
    </ligand>
</feature>
<keyword evidence="5 18" id="KW-0479">Metal-binding</keyword>
<keyword evidence="9 18" id="KW-0630">Potassium</keyword>
<dbReference type="Pfam" id="PF03853">
    <property type="entry name" value="YjeF_N"/>
    <property type="match status" value="1"/>
</dbReference>
<evidence type="ECO:0000256" key="7">
    <source>
        <dbReference type="ARBA" id="ARBA00022840"/>
    </source>
</evidence>
<feature type="binding site" evidence="17">
    <location>
        <position position="445"/>
    </location>
    <ligand>
        <name>(6S)-NADPHX</name>
        <dbReference type="ChEBI" id="CHEBI:64076"/>
    </ligand>
</feature>